<evidence type="ECO:0000256" key="3">
    <source>
        <dbReference type="ARBA" id="ARBA00022679"/>
    </source>
</evidence>
<evidence type="ECO:0000256" key="5">
    <source>
        <dbReference type="HAMAP-Rule" id="MF_01107"/>
    </source>
</evidence>
<keyword evidence="3 5" id="KW-0808">Transferase</keyword>
<dbReference type="InterPro" id="IPR050103">
    <property type="entry name" value="Class-III_PLP-dep_AT"/>
</dbReference>
<feature type="binding site" evidence="5">
    <location>
        <begin position="131"/>
        <end position="132"/>
    </location>
    <ligand>
        <name>pyridoxal 5'-phosphate</name>
        <dbReference type="ChEBI" id="CHEBI:597326"/>
    </ligand>
</feature>
<evidence type="ECO:0000256" key="1">
    <source>
        <dbReference type="ARBA" id="ARBA00022576"/>
    </source>
</evidence>
<dbReference type="Gene3D" id="3.40.640.10">
    <property type="entry name" value="Type I PLP-dependent aspartate aminotransferase-like (Major domain)"/>
    <property type="match status" value="1"/>
</dbReference>
<feature type="binding site" evidence="5">
    <location>
        <position position="160"/>
    </location>
    <ligand>
        <name>N(2)-acetyl-L-ornithine</name>
        <dbReference type="ChEBI" id="CHEBI:57805"/>
    </ligand>
</feature>
<dbReference type="HAMAP" id="MF_01107">
    <property type="entry name" value="ArgD_aminotrans_3"/>
    <property type="match status" value="1"/>
</dbReference>
<dbReference type="PANTHER" id="PTHR11986:SF79">
    <property type="entry name" value="ACETYLORNITHINE AMINOTRANSFERASE, MITOCHONDRIAL"/>
    <property type="match status" value="1"/>
</dbReference>
<dbReference type="EMBL" id="BAABIL010000161">
    <property type="protein sequence ID" value="GAA4972260.1"/>
    <property type="molecule type" value="Genomic_DNA"/>
</dbReference>
<evidence type="ECO:0000313" key="7">
    <source>
        <dbReference type="Proteomes" id="UP001501195"/>
    </source>
</evidence>
<dbReference type="Proteomes" id="UP001501195">
    <property type="component" value="Unassembled WGS sequence"/>
</dbReference>
<keyword evidence="2 5" id="KW-0028">Amino-acid biosynthesis</keyword>
<evidence type="ECO:0000313" key="6">
    <source>
        <dbReference type="EMBL" id="GAA4972260.1"/>
    </source>
</evidence>
<dbReference type="EC" id="2.6.1.11" evidence="5"/>
<dbReference type="CDD" id="cd00610">
    <property type="entry name" value="OAT_like"/>
    <property type="match status" value="1"/>
</dbReference>
<keyword evidence="7" id="KW-1185">Reference proteome</keyword>
<dbReference type="PIRSF" id="PIRSF000521">
    <property type="entry name" value="Transaminase_4ab_Lys_Orn"/>
    <property type="match status" value="1"/>
</dbReference>
<comment type="similarity">
    <text evidence="5">Belongs to the class-III pyridoxal-phosphate-dependent aminotransferase family. ArgD subfamily.</text>
</comment>
<comment type="cofactor">
    <cofactor evidence="5">
        <name>pyridoxal 5'-phosphate</name>
        <dbReference type="ChEBI" id="CHEBI:597326"/>
    </cofactor>
    <text evidence="5">Binds 1 pyridoxal phosphate per subunit.</text>
</comment>
<protein>
    <recommendedName>
        <fullName evidence="5">Acetylornithine aminotransferase</fullName>
        <shortName evidence="5">ACOAT</shortName>
        <ecNumber evidence="5">2.6.1.11</ecNumber>
    </recommendedName>
</protein>
<feature type="binding site" evidence="5">
    <location>
        <begin position="242"/>
        <end position="245"/>
    </location>
    <ligand>
        <name>pyridoxal 5'-phosphate</name>
        <dbReference type="ChEBI" id="CHEBI:597326"/>
    </ligand>
</feature>
<evidence type="ECO:0000256" key="2">
    <source>
        <dbReference type="ARBA" id="ARBA00022605"/>
    </source>
</evidence>
<comment type="pathway">
    <text evidence="5">Amino-acid biosynthesis; L-arginine biosynthesis; N(2)-acetyl-L-ornithine from L-glutamate: step 4/4.</text>
</comment>
<reference evidence="7" key="1">
    <citation type="journal article" date="2019" name="Int. J. Syst. Evol. Microbiol.">
        <title>The Global Catalogue of Microorganisms (GCM) 10K type strain sequencing project: providing services to taxonomists for standard genome sequencing and annotation.</title>
        <authorList>
            <consortium name="The Broad Institute Genomics Platform"/>
            <consortium name="The Broad Institute Genome Sequencing Center for Infectious Disease"/>
            <person name="Wu L."/>
            <person name="Ma J."/>
        </authorList>
    </citation>
    <scope>NUCLEOTIDE SEQUENCE [LARGE SCALE GENOMIC DNA]</scope>
    <source>
        <strain evidence="7">JCM 18126</strain>
    </source>
</reference>
<sequence>MVQEDAVAAAVVDQDAGALPVAEGGAEVWLERYANSLMGTYGRPQRMLVRGEGCYVWDAEGRRYLDLLGGIATNALGHAHPLLVAAVTAQLTTLGHVSNFFATAPQVALAERLLQVARAPQGSRVFFCNSGAEANEAAFKMARRTGRAKVVAALDGFHGRTMGALALTSKPEYRLPFEPLPGGVEHVPFGDVAALEAAVDADTAAVVLEPVQGEGGVRPAPPGYLAAARDITRRAGALLVLDEVQTGVGRCGAWLAHQLPDLGGADLQPDVVTLAKGLGGGVPIGAVVAFGPAAAALLGPGQHGTTFGGNPVAAAAALATLHAIERDDLLGNVRRVGQRLRAGIEAIDHPLLGPVRGEGLLLAIALTAPVAAQLVAAGLEAGFVTNAVRPDAVRLAPPLILTAAQADGFVAALPALLDAVDPTPTPAPDGDRP</sequence>
<comment type="subunit">
    <text evidence="5">Homodimer.</text>
</comment>
<dbReference type="InterPro" id="IPR015421">
    <property type="entry name" value="PyrdxlP-dep_Trfase_major"/>
</dbReference>
<dbReference type="InterPro" id="IPR005814">
    <property type="entry name" value="Aminotrans_3"/>
</dbReference>
<comment type="caution">
    <text evidence="6">The sequence shown here is derived from an EMBL/GenBank/DDBJ whole genome shotgun (WGS) entry which is preliminary data.</text>
</comment>
<dbReference type="Pfam" id="PF00202">
    <property type="entry name" value="Aminotran_3"/>
    <property type="match status" value="1"/>
</dbReference>
<comment type="miscellaneous">
    <text evidence="5">May also have succinyldiaminopimelate aminotransferase activity, thus carrying out the corresponding step in lysine biosynthesis.</text>
</comment>
<comment type="catalytic activity">
    <reaction evidence="5">
        <text>N(2)-acetyl-L-ornithine + 2-oxoglutarate = N-acetyl-L-glutamate 5-semialdehyde + L-glutamate</text>
        <dbReference type="Rhea" id="RHEA:18049"/>
        <dbReference type="ChEBI" id="CHEBI:16810"/>
        <dbReference type="ChEBI" id="CHEBI:29123"/>
        <dbReference type="ChEBI" id="CHEBI:29985"/>
        <dbReference type="ChEBI" id="CHEBI:57805"/>
        <dbReference type="EC" id="2.6.1.11"/>
    </reaction>
</comment>
<gene>
    <name evidence="5" type="primary">argD</name>
    <name evidence="6" type="ORF">GCM10023225_12330</name>
</gene>
<proteinExistence type="inferred from homology"/>
<dbReference type="PANTHER" id="PTHR11986">
    <property type="entry name" value="AMINOTRANSFERASE CLASS III"/>
    <property type="match status" value="1"/>
</dbReference>
<feature type="binding site" evidence="5">
    <location>
        <position position="157"/>
    </location>
    <ligand>
        <name>pyridoxal 5'-phosphate</name>
        <dbReference type="ChEBI" id="CHEBI:597326"/>
    </ligand>
</feature>
<dbReference type="InterPro" id="IPR004636">
    <property type="entry name" value="AcOrn/SuccOrn_fam"/>
</dbReference>
<comment type="subcellular location">
    <subcellularLocation>
        <location evidence="5">Cytoplasm</location>
    </subcellularLocation>
</comment>
<keyword evidence="5" id="KW-0963">Cytoplasm</keyword>
<dbReference type="InterPro" id="IPR015422">
    <property type="entry name" value="PyrdxlP-dep_Trfase_small"/>
</dbReference>
<organism evidence="6 7">
    <name type="scientific">Kineococcus glutinatus</name>
    <dbReference type="NCBI Taxonomy" id="1070872"/>
    <lineage>
        <taxon>Bacteria</taxon>
        <taxon>Bacillati</taxon>
        <taxon>Actinomycetota</taxon>
        <taxon>Actinomycetes</taxon>
        <taxon>Kineosporiales</taxon>
        <taxon>Kineosporiaceae</taxon>
        <taxon>Kineococcus</taxon>
    </lineage>
</organism>
<dbReference type="NCBIfam" id="NF002874">
    <property type="entry name" value="PRK03244.1"/>
    <property type="match status" value="1"/>
</dbReference>
<dbReference type="SUPFAM" id="SSF53383">
    <property type="entry name" value="PLP-dependent transferases"/>
    <property type="match status" value="1"/>
</dbReference>
<dbReference type="InterPro" id="IPR015424">
    <property type="entry name" value="PyrdxlP-dep_Trfase"/>
</dbReference>
<keyword evidence="4 5" id="KW-0663">Pyridoxal phosphate</keyword>
<feature type="binding site" evidence="5">
    <location>
        <position position="305"/>
    </location>
    <ligand>
        <name>N(2)-acetyl-L-ornithine</name>
        <dbReference type="ChEBI" id="CHEBI:57805"/>
    </ligand>
</feature>
<dbReference type="Gene3D" id="3.90.1150.10">
    <property type="entry name" value="Aspartate Aminotransferase, domain 1"/>
    <property type="match status" value="1"/>
</dbReference>
<feature type="modified residue" description="N6-(pyridoxal phosphate)lysine" evidence="5">
    <location>
        <position position="276"/>
    </location>
</feature>
<accession>A0ABP9HJA2</accession>
<feature type="binding site" evidence="5">
    <location>
        <position position="306"/>
    </location>
    <ligand>
        <name>pyridoxal 5'-phosphate</name>
        <dbReference type="ChEBI" id="CHEBI:597326"/>
    </ligand>
</feature>
<name>A0ABP9HJA2_9ACTN</name>
<dbReference type="NCBIfam" id="TIGR00707">
    <property type="entry name" value="argD"/>
    <property type="match status" value="1"/>
</dbReference>
<evidence type="ECO:0000256" key="4">
    <source>
        <dbReference type="ARBA" id="ARBA00022898"/>
    </source>
</evidence>
<keyword evidence="1 5" id="KW-0032">Aminotransferase</keyword>
<keyword evidence="5" id="KW-0055">Arginine biosynthesis</keyword>